<accession>A0ABW1ZK07</accession>
<reference evidence="2" key="1">
    <citation type="journal article" date="2019" name="Int. J. Syst. Evol. Microbiol.">
        <title>The Global Catalogue of Microorganisms (GCM) 10K type strain sequencing project: providing services to taxonomists for standard genome sequencing and annotation.</title>
        <authorList>
            <consortium name="The Broad Institute Genomics Platform"/>
            <consortium name="The Broad Institute Genome Sequencing Center for Infectious Disease"/>
            <person name="Wu L."/>
            <person name="Ma J."/>
        </authorList>
    </citation>
    <scope>NUCLEOTIDE SEQUENCE [LARGE SCALE GENOMIC DNA]</scope>
    <source>
        <strain evidence="2">CCUG 63830</strain>
    </source>
</reference>
<proteinExistence type="predicted"/>
<dbReference type="Proteomes" id="UP001596317">
    <property type="component" value="Unassembled WGS sequence"/>
</dbReference>
<dbReference type="EMBL" id="JBHSWB010000001">
    <property type="protein sequence ID" value="MFC6660079.1"/>
    <property type="molecule type" value="Genomic_DNA"/>
</dbReference>
<gene>
    <name evidence="1" type="ORF">ACFP90_06730</name>
</gene>
<dbReference type="RefSeq" id="WP_224607982.1">
    <property type="nucleotide sequence ID" value="NZ_JAIQXV010000007.1"/>
</dbReference>
<sequence>MTRALFEAVTQQPDQNSQLAVLQEYVERNADPKHFAHILEQADWDVFFQPETETVVFRLKLRRSPPIKGLAVAIDIDDLGVMPEPRFVHMVGNIFLKHLENGLPLRARGAAYHTVFVEN</sequence>
<evidence type="ECO:0000313" key="2">
    <source>
        <dbReference type="Proteomes" id="UP001596317"/>
    </source>
</evidence>
<comment type="caution">
    <text evidence="1">The sequence shown here is derived from an EMBL/GenBank/DDBJ whole genome shotgun (WGS) entry which is preliminary data.</text>
</comment>
<protein>
    <submittedName>
        <fullName evidence="1">Uncharacterized protein</fullName>
    </submittedName>
</protein>
<organism evidence="1 2">
    <name type="scientific">Deinococcus multiflagellatus</name>
    <dbReference type="NCBI Taxonomy" id="1656887"/>
    <lineage>
        <taxon>Bacteria</taxon>
        <taxon>Thermotogati</taxon>
        <taxon>Deinococcota</taxon>
        <taxon>Deinococci</taxon>
        <taxon>Deinococcales</taxon>
        <taxon>Deinococcaceae</taxon>
        <taxon>Deinococcus</taxon>
    </lineage>
</organism>
<evidence type="ECO:0000313" key="1">
    <source>
        <dbReference type="EMBL" id="MFC6660079.1"/>
    </source>
</evidence>
<name>A0ABW1ZK07_9DEIO</name>
<keyword evidence="2" id="KW-1185">Reference proteome</keyword>